<evidence type="ECO:0000313" key="2">
    <source>
        <dbReference type="EMBL" id="ETL45780.1"/>
    </source>
</evidence>
<name>W2JH53_PHYNI</name>
<feature type="compositionally biased region" description="Basic and acidic residues" evidence="1">
    <location>
        <begin position="17"/>
        <end position="26"/>
    </location>
</feature>
<feature type="non-terminal residue" evidence="2">
    <location>
        <position position="1"/>
    </location>
</feature>
<feature type="compositionally biased region" description="Low complexity" evidence="1">
    <location>
        <begin position="266"/>
        <end position="277"/>
    </location>
</feature>
<gene>
    <name evidence="2" type="ORF">L916_04191</name>
</gene>
<dbReference type="EMBL" id="KI671683">
    <property type="protein sequence ID" value="ETL45780.1"/>
    <property type="molecule type" value="Genomic_DNA"/>
</dbReference>
<dbReference type="VEuPathDB" id="FungiDB:PPTG_19702"/>
<feature type="region of interest" description="Disordered" evidence="1">
    <location>
        <begin position="431"/>
        <end position="468"/>
    </location>
</feature>
<accession>W2JH53</accession>
<dbReference type="Proteomes" id="UP000053864">
    <property type="component" value="Unassembled WGS sequence"/>
</dbReference>
<feature type="compositionally biased region" description="Polar residues" evidence="1">
    <location>
        <begin position="241"/>
        <end position="258"/>
    </location>
</feature>
<dbReference type="AlphaFoldDB" id="W2JH53"/>
<evidence type="ECO:0008006" key="4">
    <source>
        <dbReference type="Google" id="ProtNLM"/>
    </source>
</evidence>
<feature type="region of interest" description="Disordered" evidence="1">
    <location>
        <begin position="184"/>
        <end position="315"/>
    </location>
</feature>
<evidence type="ECO:0000313" key="3">
    <source>
        <dbReference type="Proteomes" id="UP000053864"/>
    </source>
</evidence>
<feature type="region of interest" description="Disordered" evidence="1">
    <location>
        <begin position="1"/>
        <end position="43"/>
    </location>
</feature>
<reference evidence="2 3" key="1">
    <citation type="submission" date="2013-11" db="EMBL/GenBank/DDBJ databases">
        <title>The Genome Sequence of Phytophthora parasitica CJ05E6.</title>
        <authorList>
            <consortium name="The Broad Institute Genomics Platform"/>
            <person name="Russ C."/>
            <person name="Tyler B."/>
            <person name="Panabieres F."/>
            <person name="Shan W."/>
            <person name="Tripathy S."/>
            <person name="Grunwald N."/>
            <person name="Machado M."/>
            <person name="Johnson C.S."/>
            <person name="Arredondo F."/>
            <person name="Hong C."/>
            <person name="Coffey M."/>
            <person name="Young S.K."/>
            <person name="Zeng Q."/>
            <person name="Gargeya S."/>
            <person name="Fitzgerald M."/>
            <person name="Abouelleil A."/>
            <person name="Alvarado L."/>
            <person name="Chapman S.B."/>
            <person name="Gainer-Dewar J."/>
            <person name="Goldberg J."/>
            <person name="Griggs A."/>
            <person name="Gujja S."/>
            <person name="Hansen M."/>
            <person name="Howarth C."/>
            <person name="Imamovic A."/>
            <person name="Ireland A."/>
            <person name="Larimer J."/>
            <person name="McCowan C."/>
            <person name="Murphy C."/>
            <person name="Pearson M."/>
            <person name="Poon T.W."/>
            <person name="Priest M."/>
            <person name="Roberts A."/>
            <person name="Saif S."/>
            <person name="Shea T."/>
            <person name="Sykes S."/>
            <person name="Wortman J."/>
            <person name="Nusbaum C."/>
            <person name="Birren B."/>
        </authorList>
    </citation>
    <scope>NUCLEOTIDE SEQUENCE [LARGE SCALE GENOMIC DNA]</scope>
    <source>
        <strain evidence="2 3">CJ05E6</strain>
    </source>
</reference>
<dbReference type="VEuPathDB" id="FungiDB:PPTG_22154"/>
<organism evidence="2 3">
    <name type="scientific">Phytophthora nicotianae</name>
    <name type="common">Potato buckeye rot agent</name>
    <name type="synonym">Phytophthora parasitica</name>
    <dbReference type="NCBI Taxonomy" id="4792"/>
    <lineage>
        <taxon>Eukaryota</taxon>
        <taxon>Sar</taxon>
        <taxon>Stramenopiles</taxon>
        <taxon>Oomycota</taxon>
        <taxon>Peronosporomycetes</taxon>
        <taxon>Peronosporales</taxon>
        <taxon>Peronosporaceae</taxon>
        <taxon>Phytophthora</taxon>
    </lineage>
</organism>
<proteinExistence type="predicted"/>
<sequence length="468" mass="50716">AATEATHATKRTASRSPLREGMRDRPYSIFDSSDEEGKGAIDEPREITNELKAPRGLIGGHTSMDAYERALVQKEPLFADNIEAARCVFLAQHQISLKVFTTCRKKPKNRGGLYPVWGYPWVLPENSPSWSSCEDMFWAWVETLKYSPTELQELREDRLLSIILDQRDLRIRFVHVSSKRQLPRGIQKRAVSSAHDERGYGVSSTSVPRSGKKPRTTYEAATASVPRSRQSLGSLPGAVQSAPTSSRSGHNPSTSQGASACREDAAPGARGSGSLRSGRGGAEVPSYEYEYQGPPGSHSRPSAPPAGPSQGPEVDSLRQRVLVREIALGLGTGDDAAAQAGNQGALARIAEYLDPLQREVSGLHGREDRRAFSSDLDGAFGQIRRVGSLQPRPEPPLARSQPYAYGAYPVYSAYAPGVRSYDLDRGLAGQREPWTHASVSTSEAAPRFEELDQGGAASQQPPADHGTA</sequence>
<protein>
    <recommendedName>
        <fullName evidence="4">ATP-binding cassette (ABC) Superfamily</fullName>
    </recommendedName>
</protein>
<evidence type="ECO:0000256" key="1">
    <source>
        <dbReference type="SAM" id="MobiDB-lite"/>
    </source>
</evidence>